<evidence type="ECO:0000313" key="2">
    <source>
        <dbReference type="Proteomes" id="UP000012065"/>
    </source>
</evidence>
<sequence>MVDIRTFVETFVEATGREADHPQIMALSRALRVRIEVAYLDNSNGTLLEDGTLPVNFVKFSPEGAEEDGTKPVVLLYRPGHYDTLEEKLEA</sequence>
<name>M5BQQ8_THACB</name>
<organism evidence="1 2">
    <name type="scientific">Thanatephorus cucumeris (strain AG1-IB / isolate 7/3/14)</name>
    <name type="common">Lettuce bottom rot fungus</name>
    <name type="synonym">Rhizoctonia solani</name>
    <dbReference type="NCBI Taxonomy" id="1108050"/>
    <lineage>
        <taxon>Eukaryota</taxon>
        <taxon>Fungi</taxon>
        <taxon>Dikarya</taxon>
        <taxon>Basidiomycota</taxon>
        <taxon>Agaricomycotina</taxon>
        <taxon>Agaricomycetes</taxon>
        <taxon>Cantharellales</taxon>
        <taxon>Ceratobasidiaceae</taxon>
        <taxon>Rhizoctonia</taxon>
        <taxon>Rhizoctonia solani AG-1</taxon>
    </lineage>
</organism>
<dbReference type="InterPro" id="IPR019400">
    <property type="entry name" value="Peptidase_C65_otubain"/>
</dbReference>
<proteinExistence type="predicted"/>
<gene>
    <name evidence="1" type="ORF">BN14_03570</name>
</gene>
<protein>
    <submittedName>
        <fullName evidence="1">Uncharacterized protein</fullName>
    </submittedName>
</protein>
<dbReference type="InterPro" id="IPR038765">
    <property type="entry name" value="Papain-like_cys_pep_sf"/>
</dbReference>
<dbReference type="SUPFAM" id="SSF54001">
    <property type="entry name" value="Cysteine proteinases"/>
    <property type="match status" value="1"/>
</dbReference>
<comment type="caution">
    <text evidence="1">The sequence shown here is derived from an EMBL/GenBank/DDBJ whole genome shotgun (WGS) entry which is preliminary data.</text>
</comment>
<dbReference type="InterPro" id="IPR042468">
    <property type="entry name" value="Peptidase_C65_otubain_sub1"/>
</dbReference>
<dbReference type="Pfam" id="PF10275">
    <property type="entry name" value="Peptidase_C65"/>
    <property type="match status" value="1"/>
</dbReference>
<dbReference type="Gene3D" id="3.30.200.60">
    <property type="entry name" value="Peptidase C65 Otubain, subdomain 1"/>
    <property type="match status" value="1"/>
</dbReference>
<dbReference type="EMBL" id="CAOJ01005063">
    <property type="protein sequence ID" value="CCO29554.1"/>
    <property type="molecule type" value="Genomic_DNA"/>
</dbReference>
<evidence type="ECO:0000313" key="1">
    <source>
        <dbReference type="EMBL" id="CCO29554.1"/>
    </source>
</evidence>
<dbReference type="HOGENOM" id="CLU_2428594_0_0_1"/>
<accession>M5BQQ8</accession>
<dbReference type="AlphaFoldDB" id="M5BQQ8"/>
<dbReference type="CDD" id="cd22749">
    <property type="entry name" value="Otubain_C65"/>
    <property type="match status" value="1"/>
</dbReference>
<reference evidence="1 2" key="1">
    <citation type="journal article" date="2013" name="J. Biotechnol.">
        <title>Establishment and interpretation of the genome sequence of the phytopathogenic fungus Rhizoctonia solani AG1-IB isolate 7/3/14.</title>
        <authorList>
            <person name="Wibberg D.W."/>
            <person name="Jelonek L.J."/>
            <person name="Rupp O.R."/>
            <person name="Hennig M.H."/>
            <person name="Eikmeyer F.E."/>
            <person name="Goesmann A.G."/>
            <person name="Hartmann A.H."/>
            <person name="Borriss R.B."/>
            <person name="Grosch R.G."/>
            <person name="Puehler A.P."/>
            <person name="Schlueter A.S."/>
        </authorList>
    </citation>
    <scope>NUCLEOTIDE SEQUENCE [LARGE SCALE GENOMIC DNA]</scope>
    <source>
        <strain evidence="2">AG1-IB / isolate 7/3/14</strain>
    </source>
</reference>
<dbReference type="Proteomes" id="UP000012065">
    <property type="component" value="Unassembled WGS sequence"/>
</dbReference>